<gene>
    <name evidence="3" type="ORF">CUMW_202640</name>
</gene>
<dbReference type="Pfam" id="PF00582">
    <property type="entry name" value="Usp"/>
    <property type="match status" value="1"/>
</dbReference>
<dbReference type="InterPro" id="IPR014729">
    <property type="entry name" value="Rossmann-like_a/b/a_fold"/>
</dbReference>
<organism evidence="3 4">
    <name type="scientific">Citrus unshiu</name>
    <name type="common">Satsuma mandarin</name>
    <name type="synonym">Citrus nobilis var. unshiu</name>
    <dbReference type="NCBI Taxonomy" id="55188"/>
    <lineage>
        <taxon>Eukaryota</taxon>
        <taxon>Viridiplantae</taxon>
        <taxon>Streptophyta</taxon>
        <taxon>Embryophyta</taxon>
        <taxon>Tracheophyta</taxon>
        <taxon>Spermatophyta</taxon>
        <taxon>Magnoliopsida</taxon>
        <taxon>eudicotyledons</taxon>
        <taxon>Gunneridae</taxon>
        <taxon>Pentapetalae</taxon>
        <taxon>rosids</taxon>
        <taxon>malvids</taxon>
        <taxon>Sapindales</taxon>
        <taxon>Rutaceae</taxon>
        <taxon>Aurantioideae</taxon>
        <taxon>Citrus</taxon>
    </lineage>
</organism>
<evidence type="ECO:0000313" key="3">
    <source>
        <dbReference type="EMBL" id="GAY60522.1"/>
    </source>
</evidence>
<dbReference type="AlphaFoldDB" id="A0A2H5Q7G5"/>
<sequence>MDVKKIVVIVEDVDAARAALLWALQNLLRFGDVVTLLHVFPSLNSRNRKKLRLLRLKGYQLALSFKDICNDFFNTNVEIIVTEGDQEGARIAALVREIGASALVVGLHDRSFLYRLAMSHNDISSGFNCRVLAIKQPAASPQLRTQTSAATTPDRSSNLDFSLSQIEIDRLEVPDIPPPKIPYRICPNPSAIIWRSRKSRRKGSSRREAHFTSNH</sequence>
<dbReference type="Gene3D" id="3.40.50.620">
    <property type="entry name" value="HUPs"/>
    <property type="match status" value="1"/>
</dbReference>
<feature type="domain" description="UspA" evidence="2">
    <location>
        <begin position="4"/>
        <end position="118"/>
    </location>
</feature>
<dbReference type="SUPFAM" id="SSF52402">
    <property type="entry name" value="Adenine nucleotide alpha hydrolases-like"/>
    <property type="match status" value="1"/>
</dbReference>
<dbReference type="STRING" id="55188.A0A2H5Q7G5"/>
<accession>A0A2H5Q7G5</accession>
<evidence type="ECO:0000313" key="4">
    <source>
        <dbReference type="Proteomes" id="UP000236630"/>
    </source>
</evidence>
<dbReference type="EMBL" id="BDQV01000238">
    <property type="protein sequence ID" value="GAY60522.1"/>
    <property type="molecule type" value="Genomic_DNA"/>
</dbReference>
<proteinExistence type="predicted"/>
<dbReference type="InterPro" id="IPR006016">
    <property type="entry name" value="UspA"/>
</dbReference>
<dbReference type="PANTHER" id="PTHR47848:SF1">
    <property type="entry name" value="ADENINE NUCLEOTIDE ALPHA HYDROLASES-LIKE SUPERFAMILY PROTEIN"/>
    <property type="match status" value="1"/>
</dbReference>
<protein>
    <recommendedName>
        <fullName evidence="2">UspA domain-containing protein</fullName>
    </recommendedName>
</protein>
<reference evidence="3 4" key="1">
    <citation type="journal article" date="2017" name="Front. Genet.">
        <title>Draft sequencing of the heterozygous diploid genome of Satsuma (Citrus unshiu Marc.) using a hybrid assembly approach.</title>
        <authorList>
            <person name="Shimizu T."/>
            <person name="Tanizawa Y."/>
            <person name="Mochizuki T."/>
            <person name="Nagasaki H."/>
            <person name="Yoshioka T."/>
            <person name="Toyoda A."/>
            <person name="Fujiyama A."/>
            <person name="Kaminuma E."/>
            <person name="Nakamura Y."/>
        </authorList>
    </citation>
    <scope>NUCLEOTIDE SEQUENCE [LARGE SCALE GENOMIC DNA]</scope>
    <source>
        <strain evidence="4">cv. Miyagawa wase</strain>
    </source>
</reference>
<evidence type="ECO:0000259" key="2">
    <source>
        <dbReference type="Pfam" id="PF00582"/>
    </source>
</evidence>
<comment type="caution">
    <text evidence="3">The sequence shown here is derived from an EMBL/GenBank/DDBJ whole genome shotgun (WGS) entry which is preliminary data.</text>
</comment>
<keyword evidence="4" id="KW-1185">Reference proteome</keyword>
<feature type="compositionally biased region" description="Basic and acidic residues" evidence="1">
    <location>
        <begin position="205"/>
        <end position="215"/>
    </location>
</feature>
<feature type="region of interest" description="Disordered" evidence="1">
    <location>
        <begin position="196"/>
        <end position="215"/>
    </location>
</feature>
<dbReference type="PANTHER" id="PTHR47848">
    <property type="entry name" value="ADENINE NUCLEOTIDE ALPHA HYDROLASES-LIKE SUPERFAMILY PROTEIN"/>
    <property type="match status" value="1"/>
</dbReference>
<name>A0A2H5Q7G5_CITUN</name>
<evidence type="ECO:0000256" key="1">
    <source>
        <dbReference type="SAM" id="MobiDB-lite"/>
    </source>
</evidence>
<dbReference type="Proteomes" id="UP000236630">
    <property type="component" value="Unassembled WGS sequence"/>
</dbReference>